<comment type="caution">
    <text evidence="2">The sequence shown here is derived from an EMBL/GenBank/DDBJ whole genome shotgun (WGS) entry which is preliminary data.</text>
</comment>
<feature type="region of interest" description="Disordered" evidence="1">
    <location>
        <begin position="63"/>
        <end position="82"/>
    </location>
</feature>
<dbReference type="RefSeq" id="XP_025397373.1">
    <property type="nucleotide sequence ID" value="XM_025548884.1"/>
</dbReference>
<name>A0A317VQU9_9EURO</name>
<dbReference type="AlphaFoldDB" id="A0A317VQU9"/>
<reference evidence="2 3" key="1">
    <citation type="submission" date="2016-12" db="EMBL/GenBank/DDBJ databases">
        <title>The genomes of Aspergillus section Nigri reveals drivers in fungal speciation.</title>
        <authorList>
            <consortium name="DOE Joint Genome Institute"/>
            <person name="Vesth T.C."/>
            <person name="Nybo J."/>
            <person name="Theobald S."/>
            <person name="Brandl J."/>
            <person name="Frisvad J.C."/>
            <person name="Nielsen K.F."/>
            <person name="Lyhne E.K."/>
            <person name="Kogle M.E."/>
            <person name="Kuo A."/>
            <person name="Riley R."/>
            <person name="Clum A."/>
            <person name="Nolan M."/>
            <person name="Lipzen A."/>
            <person name="Salamov A."/>
            <person name="Henrissat B."/>
            <person name="Wiebenga A."/>
            <person name="De Vries R.P."/>
            <person name="Grigoriev I.V."/>
            <person name="Mortensen U.H."/>
            <person name="Andersen M.R."/>
            <person name="Baker S.E."/>
        </authorList>
    </citation>
    <scope>NUCLEOTIDE SEQUENCE [LARGE SCALE GENOMIC DNA]</scope>
    <source>
        <strain evidence="2 3">CBS 117.55</strain>
    </source>
</reference>
<organism evidence="2 3">
    <name type="scientific">Aspergillus heteromorphus CBS 117.55</name>
    <dbReference type="NCBI Taxonomy" id="1448321"/>
    <lineage>
        <taxon>Eukaryota</taxon>
        <taxon>Fungi</taxon>
        <taxon>Dikarya</taxon>
        <taxon>Ascomycota</taxon>
        <taxon>Pezizomycotina</taxon>
        <taxon>Eurotiomycetes</taxon>
        <taxon>Eurotiomycetidae</taxon>
        <taxon>Eurotiales</taxon>
        <taxon>Aspergillaceae</taxon>
        <taxon>Aspergillus</taxon>
        <taxon>Aspergillus subgen. Circumdati</taxon>
    </lineage>
</organism>
<evidence type="ECO:0000313" key="3">
    <source>
        <dbReference type="Proteomes" id="UP000247233"/>
    </source>
</evidence>
<dbReference type="EMBL" id="MSFL01000021">
    <property type="protein sequence ID" value="PWY75407.1"/>
    <property type="molecule type" value="Genomic_DNA"/>
</dbReference>
<protein>
    <submittedName>
        <fullName evidence="2">Uncharacterized protein</fullName>
    </submittedName>
</protein>
<keyword evidence="3" id="KW-1185">Reference proteome</keyword>
<sequence>MRSSTEYLVSSPRHLVSISHSRPNELPACLLACLSACLLVSLRWPSPLFPPLSPLPHPPSPFSFPRAHISPNDNRADDESAQGSWLVSPAMTSRQYPLSPSGTKLCLAPSTEPIHGRYVLRTED</sequence>
<accession>A0A317VQU9</accession>
<evidence type="ECO:0000313" key="2">
    <source>
        <dbReference type="EMBL" id="PWY75407.1"/>
    </source>
</evidence>
<dbReference type="GeneID" id="37071121"/>
<gene>
    <name evidence="2" type="ORF">BO70DRAFT_96164</name>
</gene>
<evidence type="ECO:0000256" key="1">
    <source>
        <dbReference type="SAM" id="MobiDB-lite"/>
    </source>
</evidence>
<dbReference type="Proteomes" id="UP000247233">
    <property type="component" value="Unassembled WGS sequence"/>
</dbReference>
<dbReference type="VEuPathDB" id="FungiDB:BO70DRAFT_96164"/>
<proteinExistence type="predicted"/>